<evidence type="ECO:0000313" key="2">
    <source>
        <dbReference type="Proteomes" id="UP000887575"/>
    </source>
</evidence>
<accession>A0AAF3EXE9</accession>
<keyword evidence="1" id="KW-0732">Signal</keyword>
<organism evidence="2 3">
    <name type="scientific">Mesorhabditis belari</name>
    <dbReference type="NCBI Taxonomy" id="2138241"/>
    <lineage>
        <taxon>Eukaryota</taxon>
        <taxon>Metazoa</taxon>
        <taxon>Ecdysozoa</taxon>
        <taxon>Nematoda</taxon>
        <taxon>Chromadorea</taxon>
        <taxon>Rhabditida</taxon>
        <taxon>Rhabditina</taxon>
        <taxon>Rhabditomorpha</taxon>
        <taxon>Rhabditoidea</taxon>
        <taxon>Rhabditidae</taxon>
        <taxon>Mesorhabditinae</taxon>
        <taxon>Mesorhabditis</taxon>
    </lineage>
</organism>
<dbReference type="PANTHER" id="PTHR35014">
    <property type="entry name" value="INFECTION RESPONSE PROTEIN-RELATED"/>
    <property type="match status" value="1"/>
</dbReference>
<dbReference type="Proteomes" id="UP000887575">
    <property type="component" value="Unassembled WGS sequence"/>
</dbReference>
<proteinExistence type="predicted"/>
<reference evidence="3" key="1">
    <citation type="submission" date="2024-02" db="UniProtKB">
        <authorList>
            <consortium name="WormBaseParasite"/>
        </authorList>
    </citation>
    <scope>IDENTIFICATION</scope>
</reference>
<dbReference type="PANTHER" id="PTHR35014:SF1">
    <property type="entry name" value="INFECTION RESPONSE PROTEIN"/>
    <property type="match status" value="1"/>
</dbReference>
<keyword evidence="2" id="KW-1185">Reference proteome</keyword>
<feature type="chain" id="PRO_5042011726" evidence="1">
    <location>
        <begin position="17"/>
        <end position="225"/>
    </location>
</feature>
<dbReference type="AlphaFoldDB" id="A0AAF3EXE9"/>
<name>A0AAF3EXE9_9BILA</name>
<evidence type="ECO:0000256" key="1">
    <source>
        <dbReference type="SAM" id="SignalP"/>
    </source>
</evidence>
<protein>
    <submittedName>
        <fullName evidence="3">Uncharacterized protein</fullName>
    </submittedName>
</protein>
<dbReference type="WBParaSite" id="MBELARI_LOCUS18880">
    <property type="protein sequence ID" value="MBELARI_LOCUS18880"/>
    <property type="gene ID" value="MBELARI_LOCUS18880"/>
</dbReference>
<sequence>MRLLLLASLFFASTQADCDANGLDAVRACYKDFLGFYGLDSGALLPPFPTFTLVRDETLRKSGVDYLRKVCENAAQLYQCTTPFATPLYSCLMNMTLDSSGLRFLYAHDQASGQYQCTDGYPTWVKDFDCIAKVKYEYLNELAQCYALYWIELVESADFCTPYADPAGAYNSYMACKAPYYQKGCNGDPNAAAFSCASDRAAFLSDPDGQICEQKGLLHQCPPYR</sequence>
<feature type="signal peptide" evidence="1">
    <location>
        <begin position="1"/>
        <end position="16"/>
    </location>
</feature>
<evidence type="ECO:0000313" key="3">
    <source>
        <dbReference type="WBParaSite" id="MBELARI_LOCUS18880"/>
    </source>
</evidence>